<evidence type="ECO:0000313" key="3">
    <source>
        <dbReference type="Proteomes" id="UP001597114"/>
    </source>
</evidence>
<dbReference type="Gene3D" id="3.40.50.1820">
    <property type="entry name" value="alpha/beta hydrolase"/>
    <property type="match status" value="1"/>
</dbReference>
<feature type="region of interest" description="Disordered" evidence="1">
    <location>
        <begin position="1"/>
        <end position="29"/>
    </location>
</feature>
<reference evidence="3" key="1">
    <citation type="journal article" date="2019" name="Int. J. Syst. Evol. Microbiol.">
        <title>The Global Catalogue of Microorganisms (GCM) 10K type strain sequencing project: providing services to taxonomists for standard genome sequencing and annotation.</title>
        <authorList>
            <consortium name="The Broad Institute Genomics Platform"/>
            <consortium name="The Broad Institute Genome Sequencing Center for Infectious Disease"/>
            <person name="Wu L."/>
            <person name="Ma J."/>
        </authorList>
    </citation>
    <scope>NUCLEOTIDE SEQUENCE [LARGE SCALE GENOMIC DNA]</scope>
    <source>
        <strain evidence="3">CCM 7043</strain>
    </source>
</reference>
<dbReference type="InterPro" id="IPR029058">
    <property type="entry name" value="AB_hydrolase_fold"/>
</dbReference>
<protein>
    <submittedName>
        <fullName evidence="2">S10 family peptidase</fullName>
    </submittedName>
</protein>
<organism evidence="2 3">
    <name type="scientific">Pseudonocardia yunnanensis</name>
    <dbReference type="NCBI Taxonomy" id="58107"/>
    <lineage>
        <taxon>Bacteria</taxon>
        <taxon>Bacillati</taxon>
        <taxon>Actinomycetota</taxon>
        <taxon>Actinomycetes</taxon>
        <taxon>Pseudonocardiales</taxon>
        <taxon>Pseudonocardiaceae</taxon>
        <taxon>Pseudonocardia</taxon>
    </lineage>
</organism>
<dbReference type="SUPFAM" id="SSF53474">
    <property type="entry name" value="alpha/beta-Hydrolases"/>
    <property type="match status" value="1"/>
</dbReference>
<dbReference type="Proteomes" id="UP001597114">
    <property type="component" value="Unassembled WGS sequence"/>
</dbReference>
<dbReference type="Pfam" id="PF00450">
    <property type="entry name" value="Peptidase_S10"/>
    <property type="match status" value="1"/>
</dbReference>
<comment type="caution">
    <text evidence="2">The sequence shown here is derived from an EMBL/GenBank/DDBJ whole genome shotgun (WGS) entry which is preliminary data.</text>
</comment>
<evidence type="ECO:0000313" key="2">
    <source>
        <dbReference type="EMBL" id="MFD1524655.1"/>
    </source>
</evidence>
<keyword evidence="3" id="KW-1185">Reference proteome</keyword>
<evidence type="ECO:0000256" key="1">
    <source>
        <dbReference type="SAM" id="MobiDB-lite"/>
    </source>
</evidence>
<dbReference type="InterPro" id="IPR001563">
    <property type="entry name" value="Peptidase_S10"/>
</dbReference>
<name>A0ABW4FC60_9PSEU</name>
<proteinExistence type="predicted"/>
<accession>A0ABW4FC60</accession>
<dbReference type="EMBL" id="JBHUCO010000094">
    <property type="protein sequence ID" value="MFD1524655.1"/>
    <property type="molecule type" value="Genomic_DNA"/>
</dbReference>
<gene>
    <name evidence="2" type="ORF">ACFSJD_44735</name>
</gene>
<dbReference type="RefSeq" id="WP_379659497.1">
    <property type="nucleotide sequence ID" value="NZ_BAAAUS010000020.1"/>
</dbReference>
<sequence>MVGEDDRPEEASRERNGNDGTPPTDDLVTTTHTMRLGSRSLDYHATAGRMVISEEVISEGTFKGRMPTAEVFVTAYTADGADPLTRPVVFAFNGGPGSSSVWLHLGLFGPRRVDSGDVDNRTPPPYGLLDNAESLLAHADIVFIDPITTGYSRAVVGGAPADFHGFSGDRDLVGETIRLWLTRNERWLSPKFLAGESYGTTRAAALAGYLATRHGMAMNGIILISAVLDFGSIRFYEGNDAPYVNFLPTYAAIAHYHGKHEGRTLREVVADAEAFAEGEYAHALSRGTRLSRDERRELATRVAELIGLDADYVFRSNLRIEHKHFFAELLRDRELMTGRLDARFTAHPGDLELAEQDQDPAHFVIFFPYTAAVNHYLRAELKYESDFTYEILTDRVQPWSYKEFENRYVVSADALSSAMRMNPDLKVYVAFGYYDAATPFAAAEYVLAHLRVPDEAHGNIVRRYYEAGHMMYLHEPSRVRQSADIAEFITWATGGEAPALEAGREGQP</sequence>